<evidence type="ECO:0000313" key="5">
    <source>
        <dbReference type="EMBL" id="KAG2224783.1"/>
    </source>
</evidence>
<dbReference type="OrthoDB" id="5560525at2759"/>
<dbReference type="Proteomes" id="UP000646827">
    <property type="component" value="Unassembled WGS sequence"/>
</dbReference>
<dbReference type="PANTHER" id="PTHR14430:SF0">
    <property type="entry name" value="SEC2P DOMAIN-CONTAINING PROTEIN"/>
    <property type="match status" value="1"/>
</dbReference>
<gene>
    <name evidence="5" type="ORF">INT45_005307</name>
</gene>
<protein>
    <recommendedName>
        <fullName evidence="4">GDP/GTP exchange factor Sec2 N-terminal domain-containing protein</fullName>
    </recommendedName>
</protein>
<sequence length="622" mass="70933">MQPKDQHDENNDQKLHRTPSKKTDLTRKDIANLYTQLESVVEKVSSPAPTSPLSDNNNNNNITVRTISTPNKSPQLSISPSSTTTSSALQRQRQPSDCPHRHIFIAHEATCALCDQQIPQMTQLLQSERDLNQWRTQAIENENKLKQLQKTKQETEQKLNQVTQHLNSTRQDMQKLNDKYVDAIERVAEIHHAKELVENELEELSQKLFEEANGMVATEKREKFNLQEAYNHLQAKLNETRERLSAEEMQLKELRQKVQDGTLSPDVSHKPFALFRSLSTPTSKGHHEFQNTEGSELSKEEHEITSNESNRIMLTNTNDPEQTAAYDLAELFRAQLHISTTHYQHPPDGMDDILVEQLADFILSSPSMPLKKVHSLPFLKFCLTEDIEPCLRFGPNSRMSARKLMDAITMNACYIEDTPPGFVKQQAKKHFVSEQPLKISALKLTMWERFSSDDTAGIFQGCQACGRTETLLPYRFRISYMDDWACIDRFCRDRLVAVCEFFVFIRNIRQGYYSKRTLPDLYHEAVRLRLQMFYARMGVLPWIMTSLGIKGNELGTALEPYISVPPTPEGGVPPPSPFKDTSTHHEELSPQTPISPLLPPSPKIQDFTSNTSSPNSPTTSSS</sequence>
<feature type="region of interest" description="Disordered" evidence="3">
    <location>
        <begin position="279"/>
        <end position="301"/>
    </location>
</feature>
<comment type="caution">
    <text evidence="5">The sequence shown here is derived from an EMBL/GenBank/DDBJ whole genome shotgun (WGS) entry which is preliminary data.</text>
</comment>
<feature type="region of interest" description="Disordered" evidence="3">
    <location>
        <begin position="42"/>
        <end position="96"/>
    </location>
</feature>
<dbReference type="PANTHER" id="PTHR14430">
    <property type="entry name" value="RABIN3-RELATED"/>
    <property type="match status" value="1"/>
</dbReference>
<reference evidence="5 6" key="1">
    <citation type="submission" date="2020-12" db="EMBL/GenBank/DDBJ databases">
        <title>Metabolic potential, ecology and presence of endohyphal bacteria is reflected in genomic diversity of Mucoromycotina.</title>
        <authorList>
            <person name="Muszewska A."/>
            <person name="Okrasinska A."/>
            <person name="Steczkiewicz K."/>
            <person name="Drgas O."/>
            <person name="Orlowska M."/>
            <person name="Perlinska-Lenart U."/>
            <person name="Aleksandrzak-Piekarczyk T."/>
            <person name="Szatraj K."/>
            <person name="Zielenkiewicz U."/>
            <person name="Pilsyk S."/>
            <person name="Malc E."/>
            <person name="Mieczkowski P."/>
            <person name="Kruszewska J.S."/>
            <person name="Biernat P."/>
            <person name="Pawlowska J."/>
        </authorList>
    </citation>
    <scope>NUCLEOTIDE SEQUENCE [LARGE SCALE GENOMIC DNA]</scope>
    <source>
        <strain evidence="5 6">CBS 142.35</strain>
    </source>
</reference>
<feature type="compositionally biased region" description="Polar residues" evidence="3">
    <location>
        <begin position="62"/>
        <end position="76"/>
    </location>
</feature>
<name>A0A8H7VQ87_9FUNG</name>
<keyword evidence="1 2" id="KW-0175">Coiled coil</keyword>
<evidence type="ECO:0000256" key="2">
    <source>
        <dbReference type="SAM" id="Coils"/>
    </source>
</evidence>
<dbReference type="EMBL" id="JAEPRB010000037">
    <property type="protein sequence ID" value="KAG2224783.1"/>
    <property type="molecule type" value="Genomic_DNA"/>
</dbReference>
<dbReference type="GO" id="GO:0005085">
    <property type="term" value="F:guanyl-nucleotide exchange factor activity"/>
    <property type="evidence" value="ECO:0007669"/>
    <property type="project" value="InterPro"/>
</dbReference>
<dbReference type="GO" id="GO:0006887">
    <property type="term" value="P:exocytosis"/>
    <property type="evidence" value="ECO:0007669"/>
    <property type="project" value="TreeGrafter"/>
</dbReference>
<evidence type="ECO:0000256" key="1">
    <source>
        <dbReference type="ARBA" id="ARBA00023054"/>
    </source>
</evidence>
<evidence type="ECO:0000313" key="6">
    <source>
        <dbReference type="Proteomes" id="UP000646827"/>
    </source>
</evidence>
<dbReference type="SUPFAM" id="SSF144284">
    <property type="entry name" value="Sec2 N-terminal region"/>
    <property type="match status" value="1"/>
</dbReference>
<dbReference type="Pfam" id="PF25555">
    <property type="entry name" value="RAB3A-like_C"/>
    <property type="match status" value="1"/>
</dbReference>
<dbReference type="InterPro" id="IPR009449">
    <property type="entry name" value="Sec2_N"/>
</dbReference>
<feature type="domain" description="GDP/GTP exchange factor Sec2 N-terminal" evidence="4">
    <location>
        <begin position="128"/>
        <end position="259"/>
    </location>
</feature>
<dbReference type="GO" id="GO:0051286">
    <property type="term" value="C:cell tip"/>
    <property type="evidence" value="ECO:0007669"/>
    <property type="project" value="TreeGrafter"/>
</dbReference>
<evidence type="ECO:0000256" key="3">
    <source>
        <dbReference type="SAM" id="MobiDB-lite"/>
    </source>
</evidence>
<dbReference type="Pfam" id="PF06428">
    <property type="entry name" value="Sec2p"/>
    <property type="match status" value="1"/>
</dbReference>
<accession>A0A8H7VQ87</accession>
<dbReference type="AlphaFoldDB" id="A0A8H7VQ87"/>
<organism evidence="5 6">
    <name type="scientific">Circinella minor</name>
    <dbReference type="NCBI Taxonomy" id="1195481"/>
    <lineage>
        <taxon>Eukaryota</taxon>
        <taxon>Fungi</taxon>
        <taxon>Fungi incertae sedis</taxon>
        <taxon>Mucoromycota</taxon>
        <taxon>Mucoromycotina</taxon>
        <taxon>Mucoromycetes</taxon>
        <taxon>Mucorales</taxon>
        <taxon>Lichtheimiaceae</taxon>
        <taxon>Circinella</taxon>
    </lineage>
</organism>
<dbReference type="InterPro" id="IPR040351">
    <property type="entry name" value="RAB3IL/RAB3IP/Sec2"/>
</dbReference>
<dbReference type="GO" id="GO:0070319">
    <property type="term" value="C:Golgi to plasma membrane transport vesicle"/>
    <property type="evidence" value="ECO:0007669"/>
    <property type="project" value="TreeGrafter"/>
</dbReference>
<feature type="compositionally biased region" description="Low complexity" evidence="3">
    <location>
        <begin position="608"/>
        <end position="622"/>
    </location>
</feature>
<feature type="region of interest" description="Disordered" evidence="3">
    <location>
        <begin position="1"/>
        <end position="30"/>
    </location>
</feature>
<feature type="coiled-coil region" evidence="2">
    <location>
        <begin position="131"/>
        <end position="257"/>
    </location>
</feature>
<evidence type="ECO:0000259" key="4">
    <source>
        <dbReference type="Pfam" id="PF06428"/>
    </source>
</evidence>
<feature type="compositionally biased region" description="Basic and acidic residues" evidence="3">
    <location>
        <begin position="285"/>
        <end position="301"/>
    </location>
</feature>
<dbReference type="Gene3D" id="6.10.140.910">
    <property type="match status" value="1"/>
</dbReference>
<feature type="region of interest" description="Disordered" evidence="3">
    <location>
        <begin position="560"/>
        <end position="622"/>
    </location>
</feature>
<feature type="compositionally biased region" description="Pro residues" evidence="3">
    <location>
        <begin position="563"/>
        <end position="577"/>
    </location>
</feature>
<proteinExistence type="predicted"/>
<keyword evidence="6" id="KW-1185">Reference proteome</keyword>
<feature type="compositionally biased region" description="Low complexity" evidence="3">
    <location>
        <begin position="77"/>
        <end position="87"/>
    </location>
</feature>
<dbReference type="CDD" id="cd21044">
    <property type="entry name" value="Rab11BD_RAB3IP_like"/>
    <property type="match status" value="1"/>
</dbReference>